<keyword evidence="2" id="KW-1185">Reference proteome</keyword>
<protein>
    <submittedName>
        <fullName evidence="1">Uncharacterized protein</fullName>
    </submittedName>
</protein>
<proteinExistence type="predicted"/>
<evidence type="ECO:0000313" key="2">
    <source>
        <dbReference type="Proteomes" id="UP001190464"/>
    </source>
</evidence>
<evidence type="ECO:0000313" key="1">
    <source>
        <dbReference type="EMBL" id="CAJ1507541.1"/>
    </source>
</evidence>
<accession>A0ABM9LZN9</accession>
<dbReference type="RefSeq" id="WP_308483938.1">
    <property type="nucleotide sequence ID" value="NZ_OY726398.1"/>
</dbReference>
<name>A0ABM9LZN9_9MYCO</name>
<dbReference type="Proteomes" id="UP001190464">
    <property type="component" value="Chromosome"/>
</dbReference>
<reference evidence="1 2" key="1">
    <citation type="submission" date="2023-08" db="EMBL/GenBank/DDBJ databases">
        <authorList>
            <person name="Folkvardsen B D."/>
            <person name="Norman A."/>
        </authorList>
    </citation>
    <scope>NUCLEOTIDE SEQUENCE [LARGE SCALE GENOMIC DNA]</scope>
    <source>
        <strain evidence="1 2">Mu0102</strain>
    </source>
</reference>
<organism evidence="1 2">
    <name type="scientific">[Mycobacterium] holstebronense</name>
    <dbReference type="NCBI Taxonomy" id="3064288"/>
    <lineage>
        <taxon>Bacteria</taxon>
        <taxon>Bacillati</taxon>
        <taxon>Actinomycetota</taxon>
        <taxon>Actinomycetes</taxon>
        <taxon>Mycobacteriales</taxon>
        <taxon>Mycobacteriaceae</taxon>
        <taxon>Mycolicibacterium</taxon>
    </lineage>
</organism>
<sequence>MQRTRPASASPALDVVIVSTGLLAAAPATPWAVHGLTGTTQAVTASEQLYRFVR</sequence>
<gene>
    <name evidence="1" type="ORF">MU0102_003107</name>
</gene>
<dbReference type="EMBL" id="OY726398">
    <property type="protein sequence ID" value="CAJ1507541.1"/>
    <property type="molecule type" value="Genomic_DNA"/>
</dbReference>